<reference evidence="1" key="1">
    <citation type="submission" date="2017-04" db="EMBL/GenBank/DDBJ databases">
        <authorList>
            <person name="Varghese N."/>
            <person name="Submissions S."/>
        </authorList>
    </citation>
    <scope>NUCLEOTIDE SEQUENCE</scope>
    <source>
        <strain evidence="1">WTE2008</strain>
    </source>
</reference>
<sequence length="750" mass="83242">MKSKSKTFYRYILSYALVLFLPVAVLFTLFNSFLFDRYSHEIAESSSRLLGQMQENLDTQLEQLVNISYMIQNNSVVNLRTNEGDVVAARKAVETLGVLHSVSSLPDHLVTYRSGTDYCFTSSSRISPEKLFTSQLVYASHTLEDFYAAVDRPENIFTWPADTVRQYGGQETEYITLFISASGGVRTPKLRTAYLIPSSRIRSSVSSITEEYGGSIQITDPEGTLLLGIGPVTREEYLQAGTPAAGDTVSLSGEKYLLSSAHSSVAGWDYTVLIPSRVIEAPMQHMRQLMILLLIAVSVIGATAVYFLSNLHYKPLKRLTEKALSSHDPQPGASRGGPADEMRQVEAVLDALAQESRSSRMALEESRSVLLQNGLHRLLSGEYTPALKEELSRNGLSLSDTGMYRMAVLDCDKTRLSVLREEADVFMASLSFGNQDAVLCSSLPGEGCFAILFPGAGEDDGIEDSLYSLKDRLEDVCGVPVSVGLSLPCSAQDIGEAYSQAVRALQFRLVRGSGCLVVYSADPGTVSSLQDYPREQLEQLQWYLLQRDTENVSRLLHRLLGSLQKDSVSFNFVRMVCFDVVNMTVRTLYTGREGTPAPAVRPEMLEQLLSFDTVPELVGQLETFVDETCASMETLQPDSGYDRLQEMKAYIEENCFDEIFSLQAMADRFSLTPSNLSHYFKSCAGQGVLEYVQSRRKKEACRLLSQTDEPVQVVGEKVGMPNVSSFIRFFKQQTGITPGQYRKQNRNTAE</sequence>
<keyword evidence="2" id="KW-1185">Reference proteome</keyword>
<gene>
    <name evidence="1" type="ORF">SAMN06297397_3064</name>
</gene>
<accession>A0AC61PQL8</accession>
<evidence type="ECO:0000313" key="2">
    <source>
        <dbReference type="Proteomes" id="UP000192328"/>
    </source>
</evidence>
<proteinExistence type="predicted"/>
<keyword evidence="1" id="KW-0238">DNA-binding</keyword>
<dbReference type="EMBL" id="FWXZ01000009">
    <property type="protein sequence ID" value="SMC90488.1"/>
    <property type="molecule type" value="Genomic_DNA"/>
</dbReference>
<evidence type="ECO:0000313" key="1">
    <source>
        <dbReference type="EMBL" id="SMC90488.1"/>
    </source>
</evidence>
<comment type="caution">
    <text evidence="1">The sequence shown here is derived from an EMBL/GenBank/DDBJ whole genome shotgun (WGS) entry which is preliminary data.</text>
</comment>
<protein>
    <submittedName>
        <fullName evidence="1">AraC-type DNA-binding protein</fullName>
    </submittedName>
</protein>
<name>A0AC61PQL8_9FIRM</name>
<dbReference type="Proteomes" id="UP000192328">
    <property type="component" value="Unassembled WGS sequence"/>
</dbReference>
<organism evidence="1 2">
    <name type="scientific">Aristaeella lactis</name>
    <dbReference type="NCBI Taxonomy" id="3046383"/>
    <lineage>
        <taxon>Bacteria</taxon>
        <taxon>Bacillati</taxon>
        <taxon>Bacillota</taxon>
        <taxon>Clostridia</taxon>
        <taxon>Eubacteriales</taxon>
        <taxon>Aristaeellaceae</taxon>
        <taxon>Aristaeella</taxon>
    </lineage>
</organism>